<dbReference type="AlphaFoldDB" id="A0A9P9AUN3"/>
<sequence>MDYSSKQPRRSSVYGSSSRSKGSTSSGRHEEARPKPVTPALSFMFTVNELRIDINVNSRDEYHHWIPPTRPSHYTYEIPSMAMRYYDGQIRPLQGYQWVRNISEHGTRSEGSLMYQNQRGQWAHAVKYSACAVFACNPLLPIMVCPDDPYSDDTRSRWQLLQIFHPRQLPGVSQVAHEDSNMLDGPGLKRHVAGTRPSWMPSLIPASYQSPPLENLAPSQGLGGELAIVLGLMALTVEPDPNGGNNTHTVFLGYDNHPPKWRQRQWTSGSKPRGHPASSEYAPRGFLVTVFFDPANPHGSTQDWLDWFEWSQAIVIE</sequence>
<keyword evidence="3" id="KW-1185">Reference proteome</keyword>
<dbReference type="EMBL" id="JAGPYM010000006">
    <property type="protein sequence ID" value="KAH6892996.1"/>
    <property type="molecule type" value="Genomic_DNA"/>
</dbReference>
<proteinExistence type="predicted"/>
<evidence type="ECO:0000313" key="2">
    <source>
        <dbReference type="EMBL" id="KAH6892996.1"/>
    </source>
</evidence>
<reference evidence="2 3" key="1">
    <citation type="journal article" date="2021" name="Nat. Commun.">
        <title>Genetic determinants of endophytism in the Arabidopsis root mycobiome.</title>
        <authorList>
            <person name="Mesny F."/>
            <person name="Miyauchi S."/>
            <person name="Thiergart T."/>
            <person name="Pickel B."/>
            <person name="Atanasova L."/>
            <person name="Karlsson M."/>
            <person name="Huettel B."/>
            <person name="Barry K.W."/>
            <person name="Haridas S."/>
            <person name="Chen C."/>
            <person name="Bauer D."/>
            <person name="Andreopoulos W."/>
            <person name="Pangilinan J."/>
            <person name="LaButti K."/>
            <person name="Riley R."/>
            <person name="Lipzen A."/>
            <person name="Clum A."/>
            <person name="Drula E."/>
            <person name="Henrissat B."/>
            <person name="Kohler A."/>
            <person name="Grigoriev I.V."/>
            <person name="Martin F.M."/>
            <person name="Hacquard S."/>
        </authorList>
    </citation>
    <scope>NUCLEOTIDE SEQUENCE [LARGE SCALE GENOMIC DNA]</scope>
    <source>
        <strain evidence="2 3">MPI-CAGE-CH-0241</strain>
    </source>
</reference>
<evidence type="ECO:0000256" key="1">
    <source>
        <dbReference type="SAM" id="MobiDB-lite"/>
    </source>
</evidence>
<protein>
    <submittedName>
        <fullName evidence="2">Uncharacterized protein</fullName>
    </submittedName>
</protein>
<dbReference type="Proteomes" id="UP000777438">
    <property type="component" value="Unassembled WGS sequence"/>
</dbReference>
<organism evidence="2 3">
    <name type="scientific">Thelonectria olida</name>
    <dbReference type="NCBI Taxonomy" id="1576542"/>
    <lineage>
        <taxon>Eukaryota</taxon>
        <taxon>Fungi</taxon>
        <taxon>Dikarya</taxon>
        <taxon>Ascomycota</taxon>
        <taxon>Pezizomycotina</taxon>
        <taxon>Sordariomycetes</taxon>
        <taxon>Hypocreomycetidae</taxon>
        <taxon>Hypocreales</taxon>
        <taxon>Nectriaceae</taxon>
        <taxon>Thelonectria</taxon>
    </lineage>
</organism>
<gene>
    <name evidence="2" type="ORF">B0T10DRAFT_591834</name>
</gene>
<accession>A0A9P9AUN3</accession>
<comment type="caution">
    <text evidence="2">The sequence shown here is derived from an EMBL/GenBank/DDBJ whole genome shotgun (WGS) entry which is preliminary data.</text>
</comment>
<dbReference type="OrthoDB" id="5243686at2759"/>
<feature type="region of interest" description="Disordered" evidence="1">
    <location>
        <begin position="1"/>
        <end position="35"/>
    </location>
</feature>
<evidence type="ECO:0000313" key="3">
    <source>
        <dbReference type="Proteomes" id="UP000777438"/>
    </source>
</evidence>
<name>A0A9P9AUN3_9HYPO</name>
<feature type="compositionally biased region" description="Low complexity" evidence="1">
    <location>
        <begin position="10"/>
        <end position="26"/>
    </location>
</feature>